<evidence type="ECO:0000313" key="11">
    <source>
        <dbReference type="Proteomes" id="UP000577386"/>
    </source>
</evidence>
<dbReference type="Gene3D" id="1.20.1250.20">
    <property type="entry name" value="MFS general substrate transporter like domains"/>
    <property type="match status" value="1"/>
</dbReference>
<dbReference type="InterPro" id="IPR011701">
    <property type="entry name" value="MFS"/>
</dbReference>
<evidence type="ECO:0000256" key="6">
    <source>
        <dbReference type="ARBA" id="ARBA00022989"/>
    </source>
</evidence>
<name>A0A7W3NX19_STRMR</name>
<proteinExistence type="inferred from homology"/>
<dbReference type="PANTHER" id="PTHR43271:SF2">
    <property type="entry name" value="BLL2771 PROTEIN"/>
    <property type="match status" value="1"/>
</dbReference>
<dbReference type="InterPro" id="IPR036259">
    <property type="entry name" value="MFS_trans_sf"/>
</dbReference>
<dbReference type="Pfam" id="PF07690">
    <property type="entry name" value="MFS_1"/>
    <property type="match status" value="1"/>
</dbReference>
<dbReference type="InterPro" id="IPR020846">
    <property type="entry name" value="MFS_dom"/>
</dbReference>
<feature type="transmembrane region" description="Helical" evidence="8">
    <location>
        <begin position="105"/>
        <end position="128"/>
    </location>
</feature>
<dbReference type="PROSITE" id="PS50850">
    <property type="entry name" value="MFS"/>
    <property type="match status" value="1"/>
</dbReference>
<keyword evidence="5 8" id="KW-0812">Transmembrane</keyword>
<dbReference type="GO" id="GO:0005886">
    <property type="term" value="C:plasma membrane"/>
    <property type="evidence" value="ECO:0007669"/>
    <property type="project" value="UniProtKB-SubCell"/>
</dbReference>
<evidence type="ECO:0000256" key="5">
    <source>
        <dbReference type="ARBA" id="ARBA00022692"/>
    </source>
</evidence>
<evidence type="ECO:0000256" key="1">
    <source>
        <dbReference type="ARBA" id="ARBA00004651"/>
    </source>
</evidence>
<evidence type="ECO:0000256" key="3">
    <source>
        <dbReference type="ARBA" id="ARBA00022448"/>
    </source>
</evidence>
<keyword evidence="6 8" id="KW-1133">Transmembrane helix</keyword>
<evidence type="ECO:0000313" key="10">
    <source>
        <dbReference type="EMBL" id="MBA9058284.1"/>
    </source>
</evidence>
<dbReference type="Proteomes" id="UP000577386">
    <property type="component" value="Unassembled WGS sequence"/>
</dbReference>
<evidence type="ECO:0000259" key="9">
    <source>
        <dbReference type="PROSITE" id="PS50850"/>
    </source>
</evidence>
<sequence>MVPTTGTRGVSGPLPIILALPLAFTVTAVNPLVLNLNMPQVSRALHVPSQAVGLLGGAATLTMAASVLAAGRLGDAVGLKRLLKLGLVVVTVVDLLSGLSRGYGFLLAMRFLAGLGMTALLGVPLALLKVSVPPKKRPVAIGGLTAMRRSRSTARST</sequence>
<gene>
    <name evidence="10" type="ORF">HDA42_007462</name>
</gene>
<evidence type="ECO:0000256" key="7">
    <source>
        <dbReference type="ARBA" id="ARBA00023136"/>
    </source>
</evidence>
<comment type="caution">
    <text evidence="10">The sequence shown here is derived from an EMBL/GenBank/DDBJ whole genome shotgun (WGS) entry which is preliminary data.</text>
</comment>
<dbReference type="EMBL" id="JACJIJ010000002">
    <property type="protein sequence ID" value="MBA9058284.1"/>
    <property type="molecule type" value="Genomic_DNA"/>
</dbReference>
<protein>
    <submittedName>
        <fullName evidence="10">MFS family permease</fullName>
    </submittedName>
</protein>
<keyword evidence="3" id="KW-0813">Transport</keyword>
<organism evidence="10 11">
    <name type="scientific">Streptomyces murinus</name>
    <dbReference type="NCBI Taxonomy" id="33900"/>
    <lineage>
        <taxon>Bacteria</taxon>
        <taxon>Bacillati</taxon>
        <taxon>Actinomycetota</taxon>
        <taxon>Actinomycetes</taxon>
        <taxon>Kitasatosporales</taxon>
        <taxon>Streptomycetaceae</taxon>
        <taxon>Streptomyces</taxon>
    </lineage>
</organism>
<dbReference type="GeneID" id="93978732"/>
<dbReference type="GO" id="GO:0022857">
    <property type="term" value="F:transmembrane transporter activity"/>
    <property type="evidence" value="ECO:0007669"/>
    <property type="project" value="InterPro"/>
</dbReference>
<comment type="subcellular location">
    <subcellularLocation>
        <location evidence="1">Cell membrane</location>
        <topology evidence="1">Multi-pass membrane protein</topology>
    </subcellularLocation>
</comment>
<feature type="transmembrane region" description="Helical" evidence="8">
    <location>
        <begin position="12"/>
        <end position="32"/>
    </location>
</feature>
<feature type="domain" description="Major facilitator superfamily (MFS) profile" evidence="9">
    <location>
        <begin position="16"/>
        <end position="157"/>
    </location>
</feature>
<feature type="transmembrane region" description="Helical" evidence="8">
    <location>
        <begin position="52"/>
        <end position="70"/>
    </location>
</feature>
<evidence type="ECO:0000256" key="8">
    <source>
        <dbReference type="SAM" id="Phobius"/>
    </source>
</evidence>
<accession>A0A7W3NX19</accession>
<evidence type="ECO:0000256" key="4">
    <source>
        <dbReference type="ARBA" id="ARBA00022475"/>
    </source>
</evidence>
<comment type="similarity">
    <text evidence="2">Belongs to the major facilitator superfamily.</text>
</comment>
<dbReference type="AlphaFoldDB" id="A0A7W3NX19"/>
<reference evidence="10 11" key="1">
    <citation type="submission" date="2020-08" db="EMBL/GenBank/DDBJ databases">
        <title>Sequencing the genomes of 1000 actinobacteria strains.</title>
        <authorList>
            <person name="Klenk H.-P."/>
        </authorList>
    </citation>
    <scope>NUCLEOTIDE SEQUENCE [LARGE SCALE GENOMIC DNA]</scope>
    <source>
        <strain evidence="10 11">DSM 41827</strain>
    </source>
</reference>
<evidence type="ECO:0000256" key="2">
    <source>
        <dbReference type="ARBA" id="ARBA00008335"/>
    </source>
</evidence>
<dbReference type="SUPFAM" id="SSF103473">
    <property type="entry name" value="MFS general substrate transporter"/>
    <property type="match status" value="1"/>
</dbReference>
<dbReference type="PANTHER" id="PTHR43271">
    <property type="entry name" value="BLL2771 PROTEIN"/>
    <property type="match status" value="1"/>
</dbReference>
<keyword evidence="7 8" id="KW-0472">Membrane</keyword>
<dbReference type="RefSeq" id="WP_220512807.1">
    <property type="nucleotide sequence ID" value="NZ_BAAAHW010000014.1"/>
</dbReference>
<keyword evidence="4" id="KW-1003">Cell membrane</keyword>
<keyword evidence="11" id="KW-1185">Reference proteome</keyword>